<dbReference type="AlphaFoldDB" id="A0A0F9LYX4"/>
<reference evidence="1" key="1">
    <citation type="journal article" date="2015" name="Nature">
        <title>Complex archaea that bridge the gap between prokaryotes and eukaryotes.</title>
        <authorList>
            <person name="Spang A."/>
            <person name="Saw J.H."/>
            <person name="Jorgensen S.L."/>
            <person name="Zaremba-Niedzwiedzka K."/>
            <person name="Martijn J."/>
            <person name="Lind A.E."/>
            <person name="van Eijk R."/>
            <person name="Schleper C."/>
            <person name="Guy L."/>
            <person name="Ettema T.J."/>
        </authorList>
    </citation>
    <scope>NUCLEOTIDE SEQUENCE</scope>
</reference>
<protein>
    <submittedName>
        <fullName evidence="1">Uncharacterized protein</fullName>
    </submittedName>
</protein>
<gene>
    <name evidence="1" type="ORF">LCGC14_1220140</name>
</gene>
<proteinExistence type="predicted"/>
<comment type="caution">
    <text evidence="1">The sequence shown here is derived from an EMBL/GenBank/DDBJ whole genome shotgun (WGS) entry which is preliminary data.</text>
</comment>
<evidence type="ECO:0000313" key="1">
    <source>
        <dbReference type="EMBL" id="KKM92261.1"/>
    </source>
</evidence>
<accession>A0A0F9LYX4</accession>
<sequence>MAETKIIGSRALDRRDYFIGCALQGLVQTHDHTAASLASGVIVNKAIAIGSAIADLLHEEALQAAMADAAATKEAQARDAAGNGA</sequence>
<organism evidence="1">
    <name type="scientific">marine sediment metagenome</name>
    <dbReference type="NCBI Taxonomy" id="412755"/>
    <lineage>
        <taxon>unclassified sequences</taxon>
        <taxon>metagenomes</taxon>
        <taxon>ecological metagenomes</taxon>
    </lineage>
</organism>
<name>A0A0F9LYX4_9ZZZZ</name>
<dbReference type="EMBL" id="LAZR01006415">
    <property type="protein sequence ID" value="KKM92261.1"/>
    <property type="molecule type" value="Genomic_DNA"/>
</dbReference>